<feature type="domain" description="Peptidase S9 prolyl oligopeptidase catalytic" evidence="4">
    <location>
        <begin position="579"/>
        <end position="785"/>
    </location>
</feature>
<keyword evidence="2" id="KW-0325">Glycoprotein</keyword>
<keyword evidence="7" id="KW-1185">Reference proteome</keyword>
<dbReference type="Gene3D" id="3.40.50.1820">
    <property type="entry name" value="alpha/beta hydrolase"/>
    <property type="match status" value="1"/>
</dbReference>
<evidence type="ECO:0000259" key="5">
    <source>
        <dbReference type="Pfam" id="PF00930"/>
    </source>
</evidence>
<dbReference type="InterPro" id="IPR002469">
    <property type="entry name" value="Peptidase_S9B_N"/>
</dbReference>
<dbReference type="PANTHER" id="PTHR11731">
    <property type="entry name" value="PROTEASE FAMILY S9B,C DIPEPTIDYL-PEPTIDASE IV-RELATED"/>
    <property type="match status" value="1"/>
</dbReference>
<gene>
    <name evidence="6" type="ORF">TCAL_00828</name>
</gene>
<dbReference type="STRING" id="6832.A0A553NDW0"/>
<dbReference type="GO" id="GO:0006508">
    <property type="term" value="P:proteolysis"/>
    <property type="evidence" value="ECO:0007669"/>
    <property type="project" value="InterPro"/>
</dbReference>
<dbReference type="SUPFAM" id="SSF53474">
    <property type="entry name" value="alpha/beta-Hydrolases"/>
    <property type="match status" value="1"/>
</dbReference>
<dbReference type="Proteomes" id="UP000318571">
    <property type="component" value="Chromosome 10"/>
</dbReference>
<dbReference type="Pfam" id="PF00326">
    <property type="entry name" value="Peptidase_S9"/>
    <property type="match status" value="1"/>
</dbReference>
<reference evidence="6 7" key="1">
    <citation type="journal article" date="2018" name="Nat. Ecol. Evol.">
        <title>Genomic signatures of mitonuclear coevolution across populations of Tigriopus californicus.</title>
        <authorList>
            <person name="Barreto F.S."/>
            <person name="Watson E.T."/>
            <person name="Lima T.G."/>
            <person name="Willett C.S."/>
            <person name="Edmands S."/>
            <person name="Li W."/>
            <person name="Burton R.S."/>
        </authorList>
    </citation>
    <scope>NUCLEOTIDE SEQUENCE [LARGE SCALE GENOMIC DNA]</scope>
    <source>
        <strain evidence="6 7">San Diego</strain>
    </source>
</reference>
<evidence type="ECO:0000256" key="3">
    <source>
        <dbReference type="ARBA" id="ARBA00072929"/>
    </source>
</evidence>
<dbReference type="FunFam" id="3.40.50.1820:FF:000003">
    <property type="entry name" value="Dipeptidyl peptidase 4"/>
    <property type="match status" value="1"/>
</dbReference>
<feature type="domain" description="Dipeptidylpeptidase IV N-terminal" evidence="5">
    <location>
        <begin position="117"/>
        <end position="494"/>
    </location>
</feature>
<dbReference type="AlphaFoldDB" id="A0A553NDW0"/>
<accession>A0A553NDW0</accession>
<dbReference type="EMBL" id="VCGU01000458">
    <property type="protein sequence ID" value="TRY63634.1"/>
    <property type="molecule type" value="Genomic_DNA"/>
</dbReference>
<dbReference type="InterPro" id="IPR029058">
    <property type="entry name" value="AB_hydrolase_fold"/>
</dbReference>
<dbReference type="OMA" id="IRWKSYN"/>
<organism evidence="6 7">
    <name type="scientific">Tigriopus californicus</name>
    <name type="common">Marine copepod</name>
    <dbReference type="NCBI Taxonomy" id="6832"/>
    <lineage>
        <taxon>Eukaryota</taxon>
        <taxon>Metazoa</taxon>
        <taxon>Ecdysozoa</taxon>
        <taxon>Arthropoda</taxon>
        <taxon>Crustacea</taxon>
        <taxon>Multicrustacea</taxon>
        <taxon>Hexanauplia</taxon>
        <taxon>Copepoda</taxon>
        <taxon>Harpacticoida</taxon>
        <taxon>Harpacticidae</taxon>
        <taxon>Tigriopus</taxon>
    </lineage>
</organism>
<sequence length="798" mass="89410">MKILISFLGAALVVATVATTLILSLRPNAPQESMPLEQAKADGDPLAFDDIIQGKFYARTFNGKWWSDNEIQYKNSDGDLVLWNVETNTTKVLVSHEILSKFEASRFLGFAPHSDSLLLMASHVTPIWRHSFEANYVVYDALEDKSYPIFPQGSSADVKLQFASWANHPSENRLVFIHENNLFYKTDPKSADSEMQVTTDGVVDTIYNGKPDWVYEEEVLSSNNAIHISGDGKYLAFARFDDSAVEEFHYTKFGEPSDPYGNKYPNEIMVKYPKTGSSNPTVQFLVKDLDAPEDDLMTVIPPTEVTAFGDFLYTVADWTRDGVFSIIWMNRVQTQSIVSECSLQGGQWECVKVYETEETNGWIDLFQPPVYKSDGKEMLLILPNEFEGLHYRHLAKINIQGEKTTFLSSGNYIVTGVILWNEVDGLIYFTGTESGVPGARHLYSVSDSGDNSEPTCITCGLVMPSSGEPCLYNVVYISTNAQYYVHVCQGPQIPEVALRTMGQDSRVVQVLEDNAALQSELSTKAVAERMYMEVDVANGFKAPVRLLLPAGYDAAAIKRYPMIVHVYGGPDSQEVDYRWSVGWGDYFVSNYDVVYASIDGRGTGGQSNEFLFEVFRSLGTVEMQDQISVSESLAQQFAFLDPSRFAIWGWSYGGYATAMTLIQDTADVFACGISVAPPTDWLFYDTVYTERYMGLPTPEDNMGGYNQSSLLNKVENLRGKQFLLNHGVADDNVHFQQSMMLIRALELADIHFEQISYPDSNHGISNGVSPFLYSELQRFFGQCLDFTPVEHKMDLTSH</sequence>
<proteinExistence type="inferred from homology"/>
<comment type="caution">
    <text evidence="6">The sequence shown here is derived from an EMBL/GenBank/DDBJ whole genome shotgun (WGS) entry which is preliminary data.</text>
</comment>
<protein>
    <recommendedName>
        <fullName evidence="3">Venom dipeptidyl peptidase 4</fullName>
    </recommendedName>
</protein>
<dbReference type="PANTHER" id="PTHR11731:SF154">
    <property type="entry name" value="VENOM DIPEPTIDYL PEPTIDASE 4-LIKE PROTEIN"/>
    <property type="match status" value="1"/>
</dbReference>
<dbReference type="InterPro" id="IPR050278">
    <property type="entry name" value="Serine_Prot_S9B/DPPIV"/>
</dbReference>
<dbReference type="Pfam" id="PF00930">
    <property type="entry name" value="DPPIV_N"/>
    <property type="match status" value="1"/>
</dbReference>
<evidence type="ECO:0000313" key="7">
    <source>
        <dbReference type="Proteomes" id="UP000318571"/>
    </source>
</evidence>
<comment type="similarity">
    <text evidence="1">Belongs to the peptidase S9B family. DPPIV subfamily.</text>
</comment>
<dbReference type="SUPFAM" id="SSF82171">
    <property type="entry name" value="DPP6 N-terminal domain-like"/>
    <property type="match status" value="1"/>
</dbReference>
<evidence type="ECO:0000256" key="1">
    <source>
        <dbReference type="ARBA" id="ARBA00010036"/>
    </source>
</evidence>
<evidence type="ECO:0000256" key="2">
    <source>
        <dbReference type="ARBA" id="ARBA00023180"/>
    </source>
</evidence>
<evidence type="ECO:0000259" key="4">
    <source>
        <dbReference type="Pfam" id="PF00326"/>
    </source>
</evidence>
<dbReference type="GO" id="GO:0008236">
    <property type="term" value="F:serine-type peptidase activity"/>
    <property type="evidence" value="ECO:0007669"/>
    <property type="project" value="InterPro"/>
</dbReference>
<dbReference type="GO" id="GO:0005886">
    <property type="term" value="C:plasma membrane"/>
    <property type="evidence" value="ECO:0007669"/>
    <property type="project" value="TreeGrafter"/>
</dbReference>
<name>A0A553NDW0_TIGCA</name>
<evidence type="ECO:0000313" key="6">
    <source>
        <dbReference type="EMBL" id="TRY63634.1"/>
    </source>
</evidence>
<dbReference type="Gene3D" id="2.140.10.30">
    <property type="entry name" value="Dipeptidylpeptidase IV, N-terminal domain"/>
    <property type="match status" value="1"/>
</dbReference>
<dbReference type="OrthoDB" id="16520at2759"/>
<dbReference type="GO" id="GO:0008239">
    <property type="term" value="F:dipeptidyl-peptidase activity"/>
    <property type="evidence" value="ECO:0007669"/>
    <property type="project" value="TreeGrafter"/>
</dbReference>
<dbReference type="InterPro" id="IPR001375">
    <property type="entry name" value="Peptidase_S9_cat"/>
</dbReference>